<evidence type="ECO:0000256" key="2">
    <source>
        <dbReference type="ARBA" id="ARBA00022741"/>
    </source>
</evidence>
<dbReference type="PROSITE" id="PS50975">
    <property type="entry name" value="ATP_GRASP"/>
    <property type="match status" value="1"/>
</dbReference>
<evidence type="ECO:0000313" key="7">
    <source>
        <dbReference type="EMBL" id="MDK2126927.1"/>
    </source>
</evidence>
<keyword evidence="3 4" id="KW-0067">ATP-binding</keyword>
<keyword evidence="1" id="KW-0436">Ligase</keyword>
<reference evidence="7" key="1">
    <citation type="submission" date="2023-03" db="EMBL/GenBank/DDBJ databases">
        <title>Chitinimonas shenzhenensis gen. nov., sp. nov., a novel member of family Burkholderiaceae isolated from activated sludge collected in Shen Zhen, China.</title>
        <authorList>
            <person name="Wang X."/>
        </authorList>
    </citation>
    <scope>NUCLEOTIDE SEQUENCE</scope>
    <source>
        <strain evidence="7">DQS-5</strain>
    </source>
</reference>
<dbReference type="InterPro" id="IPR011226">
    <property type="entry name" value="ATP-grasp_fam"/>
</dbReference>
<dbReference type="Proteomes" id="UP001172778">
    <property type="component" value="Unassembled WGS sequence"/>
</dbReference>
<dbReference type="InterPro" id="IPR011761">
    <property type="entry name" value="ATP-grasp"/>
</dbReference>
<dbReference type="EMBL" id="JARRAF010000067">
    <property type="protein sequence ID" value="MDK2126927.1"/>
    <property type="molecule type" value="Genomic_DNA"/>
</dbReference>
<accession>A0ABT7E7N4</accession>
<evidence type="ECO:0000256" key="5">
    <source>
        <dbReference type="SAM" id="MobiDB-lite"/>
    </source>
</evidence>
<dbReference type="InterPro" id="IPR052032">
    <property type="entry name" value="ATP-dep_AA_Ligase"/>
</dbReference>
<evidence type="ECO:0000259" key="6">
    <source>
        <dbReference type="PROSITE" id="PS50975"/>
    </source>
</evidence>
<dbReference type="Pfam" id="PF15632">
    <property type="entry name" value="ATPgrasp_Ter"/>
    <property type="match status" value="1"/>
</dbReference>
<protein>
    <submittedName>
        <fullName evidence="7">ATP-grasp domain-containing protein</fullName>
    </submittedName>
</protein>
<evidence type="ECO:0000256" key="4">
    <source>
        <dbReference type="PROSITE-ProRule" id="PRU00409"/>
    </source>
</evidence>
<feature type="domain" description="ATP-grasp" evidence="6">
    <location>
        <begin position="115"/>
        <end position="307"/>
    </location>
</feature>
<proteinExistence type="predicted"/>
<dbReference type="RefSeq" id="WP_284103249.1">
    <property type="nucleotide sequence ID" value="NZ_JARRAF010000067.1"/>
</dbReference>
<name>A0ABT7E7N4_9NEIS</name>
<feature type="region of interest" description="Disordered" evidence="5">
    <location>
        <begin position="340"/>
        <end position="360"/>
    </location>
</feature>
<evidence type="ECO:0000256" key="3">
    <source>
        <dbReference type="ARBA" id="ARBA00022840"/>
    </source>
</evidence>
<dbReference type="PANTHER" id="PTHR43585">
    <property type="entry name" value="FUMIPYRROLE BIOSYNTHESIS PROTEIN C"/>
    <property type="match status" value="1"/>
</dbReference>
<evidence type="ECO:0000256" key="1">
    <source>
        <dbReference type="ARBA" id="ARBA00022598"/>
    </source>
</evidence>
<gene>
    <name evidence="7" type="ORF">PZA18_23055</name>
</gene>
<keyword evidence="2 4" id="KW-0547">Nucleotide-binding</keyword>
<dbReference type="SUPFAM" id="SSF56059">
    <property type="entry name" value="Glutathione synthetase ATP-binding domain-like"/>
    <property type="match status" value="1"/>
</dbReference>
<evidence type="ECO:0000313" key="8">
    <source>
        <dbReference type="Proteomes" id="UP001172778"/>
    </source>
</evidence>
<dbReference type="Gene3D" id="3.30.470.20">
    <property type="entry name" value="ATP-grasp fold, B domain"/>
    <property type="match status" value="1"/>
</dbReference>
<organism evidence="7 8">
    <name type="scientific">Parachitinimonas caeni</name>
    <dbReference type="NCBI Taxonomy" id="3031301"/>
    <lineage>
        <taxon>Bacteria</taxon>
        <taxon>Pseudomonadati</taxon>
        <taxon>Pseudomonadota</taxon>
        <taxon>Betaproteobacteria</taxon>
        <taxon>Neisseriales</taxon>
        <taxon>Chitinibacteraceae</taxon>
        <taxon>Parachitinimonas</taxon>
    </lineage>
</organism>
<dbReference type="PIRSF" id="PIRSF029120">
    <property type="entry name" value="UCP029120"/>
    <property type="match status" value="1"/>
</dbReference>
<dbReference type="PANTHER" id="PTHR43585:SF2">
    <property type="entry name" value="ATP-GRASP ENZYME FSQD"/>
    <property type="match status" value="1"/>
</dbReference>
<comment type="caution">
    <text evidence="7">The sequence shown here is derived from an EMBL/GenBank/DDBJ whole genome shotgun (WGS) entry which is preliminary data.</text>
</comment>
<keyword evidence="8" id="KW-1185">Reference proteome</keyword>
<sequence length="360" mass="39434">MIWFLEGQSSQRDIIQGAQEALPRHLPILASHRQHRPEITSLADTALVEPSHPRQRLDWVLDMAITRQIRVVQVGHSGQVFEPARAAFAAAGIDLVTGGMSARTFDLVNDKSCFTEYARQSGLQVVPAITVHDAEALAAAVDTLRAQQQMVCVKPAQGIFGLGFWRLSDHADPFRCFANADARVVNTRLFIDAYAARTERKPLLVMPYLAGSECSIDLVVEQGQVVAHAGRRKQGLHQHLFRNGPAVELAIAAARVFACDGIVNIQTRDDAAGTPHLLEINPRYSGGIGYTRLAGINLAGIFACRRLGLPPPAIHWQEDVSFKAITLPVPIDRATPTYRAITTSDARPAKPMKEPTPWLN</sequence>